<evidence type="ECO:0000313" key="4">
    <source>
        <dbReference type="EMBL" id="MBB3105644.1"/>
    </source>
</evidence>
<organism evidence="4 5">
    <name type="scientific">Psychrobacter luti</name>
    <dbReference type="NCBI Taxonomy" id="198481"/>
    <lineage>
        <taxon>Bacteria</taxon>
        <taxon>Pseudomonadati</taxon>
        <taxon>Pseudomonadota</taxon>
        <taxon>Gammaproteobacteria</taxon>
        <taxon>Moraxellales</taxon>
        <taxon>Moraxellaceae</taxon>
        <taxon>Psychrobacter</taxon>
    </lineage>
</organism>
<dbReference type="InterPro" id="IPR002678">
    <property type="entry name" value="DUF34/NIF3"/>
</dbReference>
<gene>
    <name evidence="4" type="ORF">FHS24_000135</name>
</gene>
<proteinExistence type="inferred from homology"/>
<dbReference type="Pfam" id="PF01784">
    <property type="entry name" value="DUF34_NIF3"/>
    <property type="match status" value="1"/>
</dbReference>
<evidence type="ECO:0000313" key="5">
    <source>
        <dbReference type="Proteomes" id="UP000588111"/>
    </source>
</evidence>
<dbReference type="AlphaFoldDB" id="A0A839TBZ9"/>
<comment type="similarity">
    <text evidence="1">Belongs to the GTP cyclohydrolase I type 2/NIF3 family.</text>
</comment>
<sequence>MTTHNTLNPSASEFSTQISDTAISAQALTEFCDEYLSAPAFKDYAPNGLQVDGGRPIQRIVTGVTACEALIDAAIEDNADAILVHHGYFWKGEPVPITGMKGQRIRKLMQHGISLIGYHLPLDAHPRIGNNAKLAELLDMSIIGALYPTESHPVGNIATCRPQSTQSLITQITDTLGRLPLHISAHYQTSDNNQSYGKNNRLIERVGICTGGAQDMIEQAALMGCDAFISGEISERTTHIARELGIDYFACGHHATERGGIQALGELVAEQFGLSVTFIDINNPA</sequence>
<dbReference type="GO" id="GO:0005737">
    <property type="term" value="C:cytoplasm"/>
    <property type="evidence" value="ECO:0007669"/>
    <property type="project" value="TreeGrafter"/>
</dbReference>
<dbReference type="PANTHER" id="PTHR13799">
    <property type="entry name" value="NGG1 INTERACTING FACTOR 3"/>
    <property type="match status" value="1"/>
</dbReference>
<feature type="binding site" evidence="3">
    <location>
        <position position="123"/>
    </location>
    <ligand>
        <name>a divalent metal cation</name>
        <dbReference type="ChEBI" id="CHEBI:60240"/>
        <label>1</label>
    </ligand>
</feature>
<dbReference type="SUPFAM" id="SSF102705">
    <property type="entry name" value="NIF3 (NGG1p interacting factor 3)-like"/>
    <property type="match status" value="1"/>
</dbReference>
<comment type="caution">
    <text evidence="4">The sequence shown here is derived from an EMBL/GenBank/DDBJ whole genome shotgun (WGS) entry which is preliminary data.</text>
</comment>
<dbReference type="NCBIfam" id="TIGR00486">
    <property type="entry name" value="YbgI_SA1388"/>
    <property type="match status" value="1"/>
</dbReference>
<evidence type="ECO:0000256" key="3">
    <source>
        <dbReference type="PIRSR" id="PIRSR602678-1"/>
    </source>
</evidence>
<evidence type="ECO:0000256" key="1">
    <source>
        <dbReference type="ARBA" id="ARBA00006964"/>
    </source>
</evidence>
<dbReference type="GO" id="GO:0046872">
    <property type="term" value="F:metal ion binding"/>
    <property type="evidence" value="ECO:0007669"/>
    <property type="project" value="UniProtKB-KW"/>
</dbReference>
<evidence type="ECO:0000256" key="2">
    <source>
        <dbReference type="ARBA" id="ARBA00022723"/>
    </source>
</evidence>
<accession>A0A839TBZ9</accession>
<dbReference type="PANTHER" id="PTHR13799:SF14">
    <property type="entry name" value="GTP CYCLOHYDROLASE 1 TYPE 2 HOMOLOG"/>
    <property type="match status" value="1"/>
</dbReference>
<feature type="binding site" evidence="3">
    <location>
        <position position="85"/>
    </location>
    <ligand>
        <name>a divalent metal cation</name>
        <dbReference type="ChEBI" id="CHEBI:60240"/>
        <label>1</label>
    </ligand>
</feature>
<feature type="binding site" evidence="3">
    <location>
        <position position="253"/>
    </location>
    <ligand>
        <name>a divalent metal cation</name>
        <dbReference type="ChEBI" id="CHEBI:60240"/>
        <label>1</label>
    </ligand>
</feature>
<feature type="binding site" evidence="3">
    <location>
        <position position="86"/>
    </location>
    <ligand>
        <name>a divalent metal cation</name>
        <dbReference type="ChEBI" id="CHEBI:60240"/>
        <label>1</label>
    </ligand>
</feature>
<dbReference type="RefSeq" id="WP_183617822.1">
    <property type="nucleotide sequence ID" value="NZ_CAJHAH010000004.1"/>
</dbReference>
<name>A0A839TBZ9_9GAMM</name>
<dbReference type="Proteomes" id="UP000588111">
    <property type="component" value="Unassembled WGS sequence"/>
</dbReference>
<reference evidence="4 5" key="1">
    <citation type="submission" date="2020-08" db="EMBL/GenBank/DDBJ databases">
        <title>Genomic Encyclopedia of Type Strains, Phase III (KMG-III): the genomes of soil and plant-associated and newly described type strains.</title>
        <authorList>
            <person name="Whitman W."/>
        </authorList>
    </citation>
    <scope>NUCLEOTIDE SEQUENCE [LARGE SCALE GENOMIC DNA]</scope>
    <source>
        <strain evidence="4 5">CECT 5885</strain>
    </source>
</reference>
<keyword evidence="5" id="KW-1185">Reference proteome</keyword>
<dbReference type="InterPro" id="IPR036069">
    <property type="entry name" value="DUF34/NIF3_sf"/>
</dbReference>
<dbReference type="EMBL" id="JACHXL010000001">
    <property type="protein sequence ID" value="MBB3105644.1"/>
    <property type="molecule type" value="Genomic_DNA"/>
</dbReference>
<dbReference type="Gene3D" id="3.40.1390.30">
    <property type="entry name" value="NIF3 (NGG1p interacting factor 3)-like"/>
    <property type="match status" value="2"/>
</dbReference>
<feature type="binding site" evidence="3">
    <location>
        <position position="257"/>
    </location>
    <ligand>
        <name>a divalent metal cation</name>
        <dbReference type="ChEBI" id="CHEBI:60240"/>
        <label>1</label>
    </ligand>
</feature>
<keyword evidence="2 3" id="KW-0479">Metal-binding</keyword>
<protein>
    <submittedName>
        <fullName evidence="4">Dinuclear metal center YbgI/SA1388 family protein</fullName>
    </submittedName>
</protein>